<feature type="non-terminal residue" evidence="2">
    <location>
        <position position="70"/>
    </location>
</feature>
<evidence type="ECO:0000313" key="2">
    <source>
        <dbReference type="EMBL" id="GAJ13353.1"/>
    </source>
</evidence>
<accession>X1U721</accession>
<dbReference type="EMBL" id="BARW01035089">
    <property type="protein sequence ID" value="GAJ13353.1"/>
    <property type="molecule type" value="Genomic_DNA"/>
</dbReference>
<feature type="region of interest" description="Disordered" evidence="1">
    <location>
        <begin position="40"/>
        <end position="70"/>
    </location>
</feature>
<gene>
    <name evidence="2" type="ORF">S12H4_54813</name>
</gene>
<reference evidence="2" key="1">
    <citation type="journal article" date="2014" name="Front. Microbiol.">
        <title>High frequency of phylogenetically diverse reductive dehalogenase-homologous genes in deep subseafloor sedimentary metagenomes.</title>
        <authorList>
            <person name="Kawai M."/>
            <person name="Futagami T."/>
            <person name="Toyoda A."/>
            <person name="Takaki Y."/>
            <person name="Nishi S."/>
            <person name="Hori S."/>
            <person name="Arai W."/>
            <person name="Tsubouchi T."/>
            <person name="Morono Y."/>
            <person name="Uchiyama I."/>
            <person name="Ito T."/>
            <person name="Fujiyama A."/>
            <person name="Inagaki F."/>
            <person name="Takami H."/>
        </authorList>
    </citation>
    <scope>NUCLEOTIDE SEQUENCE</scope>
    <source>
        <strain evidence="2">Expedition CK06-06</strain>
    </source>
</reference>
<sequence>MKEYLKQRGFEDEIIKEWKLEPDTNEVRINYLDSKGSLLYKRRNRPGKEPKYISPSSDKMPGGHSSLYGL</sequence>
<organism evidence="2">
    <name type="scientific">marine sediment metagenome</name>
    <dbReference type="NCBI Taxonomy" id="412755"/>
    <lineage>
        <taxon>unclassified sequences</taxon>
        <taxon>metagenomes</taxon>
        <taxon>ecological metagenomes</taxon>
    </lineage>
</organism>
<name>X1U721_9ZZZZ</name>
<protein>
    <submittedName>
        <fullName evidence="2">Uncharacterized protein</fullName>
    </submittedName>
</protein>
<evidence type="ECO:0000256" key="1">
    <source>
        <dbReference type="SAM" id="MobiDB-lite"/>
    </source>
</evidence>
<proteinExistence type="predicted"/>
<comment type="caution">
    <text evidence="2">The sequence shown here is derived from an EMBL/GenBank/DDBJ whole genome shotgun (WGS) entry which is preliminary data.</text>
</comment>
<dbReference type="AlphaFoldDB" id="X1U721"/>